<dbReference type="InterPro" id="IPR029063">
    <property type="entry name" value="SAM-dependent_MTases_sf"/>
</dbReference>
<dbReference type="SUPFAM" id="SSF53335">
    <property type="entry name" value="S-adenosyl-L-methionine-dependent methyltransferases"/>
    <property type="match status" value="1"/>
</dbReference>
<feature type="domain" description="Methyltransferase type 11" evidence="1">
    <location>
        <begin position="45"/>
        <end position="137"/>
    </location>
</feature>
<evidence type="ECO:0000313" key="2">
    <source>
        <dbReference type="EMBL" id="ATS18380.1"/>
    </source>
</evidence>
<dbReference type="OrthoDB" id="505670at2"/>
<dbReference type="CDD" id="cd02440">
    <property type="entry name" value="AdoMet_MTases"/>
    <property type="match status" value="1"/>
</dbReference>
<evidence type="ECO:0000259" key="1">
    <source>
        <dbReference type="Pfam" id="PF08241"/>
    </source>
</evidence>
<dbReference type="EMBL" id="CP018092">
    <property type="protein sequence ID" value="ATS18380.1"/>
    <property type="molecule type" value="Genomic_DNA"/>
</dbReference>
<keyword evidence="3" id="KW-1185">Reference proteome</keyword>
<dbReference type="Proteomes" id="UP000231057">
    <property type="component" value="Chromosome"/>
</dbReference>
<dbReference type="AlphaFoldDB" id="A0A2D2Q1J0"/>
<dbReference type="InterPro" id="IPR050508">
    <property type="entry name" value="Methyltransf_Superfamily"/>
</dbReference>
<dbReference type="PANTHER" id="PTHR42912">
    <property type="entry name" value="METHYLTRANSFERASE"/>
    <property type="match status" value="1"/>
</dbReference>
<organism evidence="2 3">
    <name type="scientific">Parathermosynechococcus lividus PCC 6715</name>
    <dbReference type="NCBI Taxonomy" id="1917166"/>
    <lineage>
        <taxon>Bacteria</taxon>
        <taxon>Bacillati</taxon>
        <taxon>Cyanobacteriota</taxon>
        <taxon>Cyanophyceae</taxon>
        <taxon>Acaryochloridales</taxon>
        <taxon>Thermosynechococcaceae</taxon>
        <taxon>Parathermosynechococcus</taxon>
    </lineage>
</organism>
<reference evidence="3" key="2">
    <citation type="journal article" date="2022" name="Front. Microbiol.">
        <title>Comparative Genomic Analysis Revealed Distinct Molecular Components and Organization of CO2-Concentrating Mechanism in Thermophilic Cyanobacteria.</title>
        <authorList>
            <person name="Tang J."/>
            <person name="Zhou H."/>
            <person name="Yao D."/>
            <person name="Riaz S."/>
            <person name="You D."/>
            <person name="Klepacz-Smolka A."/>
            <person name="Daroch M."/>
        </authorList>
    </citation>
    <scope>NUCLEOTIDE SEQUENCE [LARGE SCALE GENOMIC DNA]</scope>
    <source>
        <strain evidence="3">PCC 6715</strain>
    </source>
</reference>
<reference evidence="2 3" key="1">
    <citation type="submission" date="2016-11" db="EMBL/GenBank/DDBJ databases">
        <title>Complete genome sequence of thermophilic cyanobacteria strain Synechococcus sp. PCC6715.</title>
        <authorList>
            <person name="Tang J."/>
            <person name="Daroch M."/>
            <person name="Liang Y."/>
            <person name="Jiang D."/>
            <person name="Shah M."/>
        </authorList>
    </citation>
    <scope>NUCLEOTIDE SEQUENCE [LARGE SCALE GENOMIC DNA]</scope>
    <source>
        <strain evidence="2 3">PCC 6715</strain>
    </source>
</reference>
<dbReference type="KEGG" id="slw:BRW62_05990"/>
<dbReference type="Pfam" id="PF08241">
    <property type="entry name" value="Methyltransf_11"/>
    <property type="match status" value="1"/>
</dbReference>
<protein>
    <recommendedName>
        <fullName evidence="1">Methyltransferase type 11 domain-containing protein</fullName>
    </recommendedName>
</protein>
<dbReference type="Gene3D" id="3.40.50.150">
    <property type="entry name" value="Vaccinia Virus protein VP39"/>
    <property type="match status" value="1"/>
</dbReference>
<dbReference type="RefSeq" id="WP_099798725.1">
    <property type="nucleotide sequence ID" value="NZ_CP018092.1"/>
</dbReference>
<gene>
    <name evidence="2" type="ORF">BRW62_05990</name>
</gene>
<proteinExistence type="predicted"/>
<evidence type="ECO:0000313" key="3">
    <source>
        <dbReference type="Proteomes" id="UP000231057"/>
    </source>
</evidence>
<dbReference type="InterPro" id="IPR013216">
    <property type="entry name" value="Methyltransf_11"/>
</dbReference>
<sequence>MTGNSTDYTYSAAEFAQRGIQGSDRLAFDQVAARIQALGCCGQALDVGCGAGRSSRFLKSLGLEVTGLDVNEAMLTYARQQDPHGHYVQSNANHPFPFADGQFDVFLSTWMVLEIADYATLINVMAEICRVLKPNGVGWVVTTTPEFYSHRWLSCEVNFPENQPPLRSGQQVKARLLPENIVVTDTFWSEADYRQAFAQAGFTTCQLYTPLATGEDWLDETRVAPYAIYELSKGC</sequence>
<dbReference type="GO" id="GO:0008757">
    <property type="term" value="F:S-adenosylmethionine-dependent methyltransferase activity"/>
    <property type="evidence" value="ECO:0007669"/>
    <property type="project" value="InterPro"/>
</dbReference>
<accession>A0A2D2Q1J0</accession>
<name>A0A2D2Q1J0_PARLV</name>